<keyword evidence="3" id="KW-1015">Disulfide bond</keyword>
<dbReference type="RefSeq" id="WP_101519469.1">
    <property type="nucleotide sequence ID" value="NZ_PKLZ01000001.1"/>
</dbReference>
<evidence type="ECO:0000259" key="6">
    <source>
        <dbReference type="PROSITE" id="PS51352"/>
    </source>
</evidence>
<dbReference type="Gene3D" id="3.40.30.10">
    <property type="entry name" value="Glutaredoxin"/>
    <property type="match status" value="1"/>
</dbReference>
<evidence type="ECO:0000256" key="5">
    <source>
        <dbReference type="SAM" id="Phobius"/>
    </source>
</evidence>
<evidence type="ECO:0000256" key="2">
    <source>
        <dbReference type="ARBA" id="ARBA00022748"/>
    </source>
</evidence>
<feature type="transmembrane region" description="Helical" evidence="5">
    <location>
        <begin position="109"/>
        <end position="130"/>
    </location>
</feature>
<proteinExistence type="predicted"/>
<dbReference type="CDD" id="cd02966">
    <property type="entry name" value="TlpA_like_family"/>
    <property type="match status" value="1"/>
</dbReference>
<dbReference type="InterPro" id="IPR013740">
    <property type="entry name" value="Redoxin"/>
</dbReference>
<evidence type="ECO:0000256" key="1">
    <source>
        <dbReference type="ARBA" id="ARBA00004196"/>
    </source>
</evidence>
<feature type="transmembrane region" description="Helical" evidence="5">
    <location>
        <begin position="80"/>
        <end position="97"/>
    </location>
</feature>
<keyword evidence="2" id="KW-0201">Cytochrome c-type biogenesis</keyword>
<feature type="transmembrane region" description="Helical" evidence="5">
    <location>
        <begin position="44"/>
        <end position="64"/>
    </location>
</feature>
<dbReference type="PROSITE" id="PS51352">
    <property type="entry name" value="THIOREDOXIN_2"/>
    <property type="match status" value="1"/>
</dbReference>
<keyword evidence="5" id="KW-0812">Transmembrane</keyword>
<dbReference type="AlphaFoldDB" id="A0A2N5Y619"/>
<dbReference type="GO" id="GO:0030313">
    <property type="term" value="C:cell envelope"/>
    <property type="evidence" value="ECO:0007669"/>
    <property type="project" value="UniProtKB-SubCell"/>
</dbReference>
<feature type="transmembrane region" description="Helical" evidence="5">
    <location>
        <begin position="12"/>
        <end position="32"/>
    </location>
</feature>
<keyword evidence="5" id="KW-1133">Transmembrane helix</keyword>
<keyword evidence="5" id="KW-0472">Membrane</keyword>
<gene>
    <name evidence="7" type="ORF">CWI75_00240</name>
</gene>
<dbReference type="EMBL" id="PKLZ01000001">
    <property type="protein sequence ID" value="PLW83832.1"/>
    <property type="molecule type" value="Genomic_DNA"/>
</dbReference>
<organism evidence="7 8">
    <name type="scientific">Kineobactrum sediminis</name>
    <dbReference type="NCBI Taxonomy" id="1905677"/>
    <lineage>
        <taxon>Bacteria</taxon>
        <taxon>Pseudomonadati</taxon>
        <taxon>Pseudomonadota</taxon>
        <taxon>Gammaproteobacteria</taxon>
        <taxon>Cellvibrionales</taxon>
        <taxon>Halieaceae</taxon>
        <taxon>Kineobactrum</taxon>
    </lineage>
</organism>
<keyword evidence="4" id="KW-0676">Redox-active center</keyword>
<evidence type="ECO:0000313" key="7">
    <source>
        <dbReference type="EMBL" id="PLW83832.1"/>
    </source>
</evidence>
<evidence type="ECO:0000256" key="3">
    <source>
        <dbReference type="ARBA" id="ARBA00023157"/>
    </source>
</evidence>
<dbReference type="PANTHER" id="PTHR42852:SF6">
    <property type="entry name" value="THIOL:DISULFIDE INTERCHANGE PROTEIN DSBE"/>
    <property type="match status" value="1"/>
</dbReference>
<dbReference type="InterPro" id="IPR013766">
    <property type="entry name" value="Thioredoxin_domain"/>
</dbReference>
<evidence type="ECO:0000256" key="4">
    <source>
        <dbReference type="ARBA" id="ARBA00023284"/>
    </source>
</evidence>
<name>A0A2N5Y619_9GAMM</name>
<comment type="subcellular location">
    <subcellularLocation>
        <location evidence="1">Cell envelope</location>
    </subcellularLocation>
</comment>
<feature type="domain" description="Thioredoxin" evidence="6">
    <location>
        <begin position="131"/>
        <end position="269"/>
    </location>
</feature>
<dbReference type="PANTHER" id="PTHR42852">
    <property type="entry name" value="THIOL:DISULFIDE INTERCHANGE PROTEIN DSBE"/>
    <property type="match status" value="1"/>
</dbReference>
<accession>A0A2N5Y619</accession>
<dbReference type="Pfam" id="PF08534">
    <property type="entry name" value="Redoxin"/>
    <property type="match status" value="1"/>
</dbReference>
<evidence type="ECO:0000313" key="8">
    <source>
        <dbReference type="Proteomes" id="UP000234845"/>
    </source>
</evidence>
<dbReference type="InterPro" id="IPR036249">
    <property type="entry name" value="Thioredoxin-like_sf"/>
</dbReference>
<dbReference type="SUPFAM" id="SSF52833">
    <property type="entry name" value="Thioredoxin-like"/>
    <property type="match status" value="1"/>
</dbReference>
<dbReference type="OrthoDB" id="9799347at2"/>
<comment type="caution">
    <text evidence="7">The sequence shown here is derived from an EMBL/GenBank/DDBJ whole genome shotgun (WGS) entry which is preliminary data.</text>
</comment>
<reference evidence="8" key="1">
    <citation type="submission" date="2017-11" db="EMBL/GenBank/DDBJ databases">
        <title>The draft genome sequence of Chromatocurvus sp. F02.</title>
        <authorList>
            <person name="Du Z.-J."/>
            <person name="Chang Y.-Q."/>
        </authorList>
    </citation>
    <scope>NUCLEOTIDE SEQUENCE [LARGE SCALE GENOMIC DNA]</scope>
    <source>
        <strain evidence="8">F02</strain>
    </source>
</reference>
<dbReference type="GO" id="GO:0017004">
    <property type="term" value="P:cytochrome complex assembly"/>
    <property type="evidence" value="ECO:0007669"/>
    <property type="project" value="UniProtKB-KW"/>
</dbReference>
<dbReference type="InterPro" id="IPR050553">
    <property type="entry name" value="Thioredoxin_ResA/DsbE_sf"/>
</dbReference>
<keyword evidence="8" id="KW-1185">Reference proteome</keyword>
<dbReference type="GO" id="GO:0016491">
    <property type="term" value="F:oxidoreductase activity"/>
    <property type="evidence" value="ECO:0007669"/>
    <property type="project" value="InterPro"/>
</dbReference>
<protein>
    <submittedName>
        <fullName evidence="7">Redoxin</fullName>
    </submittedName>
</protein>
<dbReference type="Proteomes" id="UP000234845">
    <property type="component" value="Unassembled WGS sequence"/>
</dbReference>
<sequence>MSAVIVGPLSFSPTYILLALAFLAAVLVGGLMGRVSGVPVVGKLIDILVITVFSARLGFVLIYFDHYRDNLFDIINIRDGGFHLVSGIFGFGLVCAWKLRRYPRDRRVLGGALAVGLVVWLGGMGLFRVLEAQSLGLPALALRQLDDTPVLLSEIVGSKPVAINLWATWCPPCIREMPVLLEAQQRHPEIMFLFVNQGEQAATIMEFLERQQLELENVLLDPHTILGRETGHRSLPVTLFYTADGRMVDTHLGELSSATLAYRLQRLATKPLP</sequence>